<feature type="transmembrane region" description="Helical" evidence="1">
    <location>
        <begin position="87"/>
        <end position="108"/>
    </location>
</feature>
<protein>
    <submittedName>
        <fullName evidence="3">Glycopeptide antibiotics resistance protein</fullName>
    </submittedName>
</protein>
<gene>
    <name evidence="3" type="ORF">LSAC_03636</name>
</gene>
<keyword evidence="1" id="KW-1133">Transmembrane helix</keyword>
<name>A0A0M9U3G1_9CHLR</name>
<dbReference type="AlphaFoldDB" id="A0A0M9U3G1"/>
<reference evidence="3" key="1">
    <citation type="journal article" date="2015" name="Genome Announc.">
        <title>Draft Genome Sequences of Anaerolinea thermolimosa IMO-1, Bellilinea caldifistulae GOMI-1, Leptolinea tardivitalis YMTK-2, Levilinea saccharolytica KIBI-1, Longilinea arvoryzae KOME-1, Previously Described as Members of the Class Anaerolineae (Chloroflexi).</title>
        <authorList>
            <person name="Matsuura N."/>
            <person name="Tourlousse M.D."/>
            <person name="Ohashi A."/>
            <person name="Hugenholtz P."/>
            <person name="Sekiguchi Y."/>
        </authorList>
    </citation>
    <scope>NUCLEOTIDE SEQUENCE</scope>
    <source>
        <strain evidence="3">KIBI-1</strain>
    </source>
</reference>
<proteinExistence type="predicted"/>
<feature type="transmembrane region" description="Helical" evidence="1">
    <location>
        <begin position="151"/>
        <end position="168"/>
    </location>
</feature>
<dbReference type="Pfam" id="PF04892">
    <property type="entry name" value="VanZ"/>
    <property type="match status" value="1"/>
</dbReference>
<keyword evidence="1" id="KW-0472">Membrane</keyword>
<sequence length="170" mass="18468">MIPFFPEGFLLAAAQMVLGEFWMRRRGVSLRRRISILAWGAYGWLLMALVVFPIPVDCGSPGSNLEWILSRVNLRPFFYGEQPIPRAVAADILGNLLLTLPAGAYLSLSSVSNRWGIAWAGLTLGIGLEGAQLVVSLGLGCAYRSVDINDLLLNAAGVWLGAGLVRLTRR</sequence>
<dbReference type="RefSeq" id="WP_062419972.1">
    <property type="nucleotide sequence ID" value="NZ_BBXZ01000188.1"/>
</dbReference>
<evidence type="ECO:0000259" key="2">
    <source>
        <dbReference type="Pfam" id="PF04892"/>
    </source>
</evidence>
<feature type="domain" description="VanZ-like" evidence="2">
    <location>
        <begin position="41"/>
        <end position="167"/>
    </location>
</feature>
<feature type="transmembrane region" description="Helical" evidence="1">
    <location>
        <begin position="6"/>
        <end position="23"/>
    </location>
</feature>
<feature type="transmembrane region" description="Helical" evidence="1">
    <location>
        <begin position="35"/>
        <end position="56"/>
    </location>
</feature>
<organism evidence="3">
    <name type="scientific">Levilinea saccharolytica</name>
    <dbReference type="NCBI Taxonomy" id="229921"/>
    <lineage>
        <taxon>Bacteria</taxon>
        <taxon>Bacillati</taxon>
        <taxon>Chloroflexota</taxon>
        <taxon>Anaerolineae</taxon>
        <taxon>Anaerolineales</taxon>
        <taxon>Anaerolineaceae</taxon>
        <taxon>Levilinea</taxon>
    </lineage>
</organism>
<feature type="transmembrane region" description="Helical" evidence="1">
    <location>
        <begin position="115"/>
        <end position="139"/>
    </location>
</feature>
<accession>A0A0M9U3G1</accession>
<evidence type="ECO:0000313" key="3">
    <source>
        <dbReference type="EMBL" id="GAP19724.1"/>
    </source>
</evidence>
<dbReference type="InterPro" id="IPR006976">
    <property type="entry name" value="VanZ-like"/>
</dbReference>
<evidence type="ECO:0000256" key="1">
    <source>
        <dbReference type="SAM" id="Phobius"/>
    </source>
</evidence>
<keyword evidence="1" id="KW-0812">Transmembrane</keyword>
<dbReference type="EMBL" id="DF967975">
    <property type="protein sequence ID" value="GAP19724.1"/>
    <property type="molecule type" value="Genomic_DNA"/>
</dbReference>